<dbReference type="Pfam" id="PF00498">
    <property type="entry name" value="FHA"/>
    <property type="match status" value="1"/>
</dbReference>
<keyword evidence="1" id="KW-0067">ATP-binding</keyword>
<keyword evidence="6" id="KW-1185">Reference proteome</keyword>
<dbReference type="GO" id="GO:0005524">
    <property type="term" value="F:ATP binding"/>
    <property type="evidence" value="ECO:0007669"/>
    <property type="project" value="UniProtKB-UniRule"/>
</dbReference>
<protein>
    <submittedName>
        <fullName evidence="5">Uncharacterized protein</fullName>
    </submittedName>
</protein>
<reference evidence="5 6" key="1">
    <citation type="journal article" date="2015" name="Genome Biol. Evol.">
        <title>Comparative Genomics of a Bacterivorous Green Alga Reveals Evolutionary Causalities and Consequences of Phago-Mixotrophic Mode of Nutrition.</title>
        <authorList>
            <person name="Burns J.A."/>
            <person name="Paasch A."/>
            <person name="Narechania A."/>
            <person name="Kim E."/>
        </authorList>
    </citation>
    <scope>NUCLEOTIDE SEQUENCE [LARGE SCALE GENOMIC DNA]</scope>
    <source>
        <strain evidence="5 6">PLY_AMNH</strain>
    </source>
</reference>
<dbReference type="PANTHER" id="PTHR46699:SF5">
    <property type="entry name" value="PROTEIN KINASE DOMAIN-CONTAINING PROTEIN"/>
    <property type="match status" value="1"/>
</dbReference>
<accession>A0AAE0L3X7</accession>
<gene>
    <name evidence="5" type="ORF">CYMTET_20719</name>
</gene>
<dbReference type="Gene3D" id="3.30.200.20">
    <property type="entry name" value="Phosphorylase Kinase, domain 1"/>
    <property type="match status" value="1"/>
</dbReference>
<evidence type="ECO:0000313" key="5">
    <source>
        <dbReference type="EMBL" id="KAK3270904.1"/>
    </source>
</evidence>
<organism evidence="5 6">
    <name type="scientific">Cymbomonas tetramitiformis</name>
    <dbReference type="NCBI Taxonomy" id="36881"/>
    <lineage>
        <taxon>Eukaryota</taxon>
        <taxon>Viridiplantae</taxon>
        <taxon>Chlorophyta</taxon>
        <taxon>Pyramimonadophyceae</taxon>
        <taxon>Pyramimonadales</taxon>
        <taxon>Pyramimonadaceae</taxon>
        <taxon>Cymbomonas</taxon>
    </lineage>
</organism>
<dbReference type="PANTHER" id="PTHR46699">
    <property type="entry name" value="SERINE/THREONINE-PROTEIN KINASE STN8, CHLOROPLASTIC-RELATED"/>
    <property type="match status" value="1"/>
</dbReference>
<dbReference type="InterPro" id="IPR011009">
    <property type="entry name" value="Kinase-like_dom_sf"/>
</dbReference>
<dbReference type="Gene3D" id="2.60.200.20">
    <property type="match status" value="1"/>
</dbReference>
<dbReference type="Pfam" id="PF00069">
    <property type="entry name" value="Pkinase"/>
    <property type="match status" value="1"/>
</dbReference>
<dbReference type="SMART" id="SM00220">
    <property type="entry name" value="S_TKc"/>
    <property type="match status" value="1"/>
</dbReference>
<dbReference type="SUPFAM" id="SSF56112">
    <property type="entry name" value="Protein kinase-like (PK-like)"/>
    <property type="match status" value="1"/>
</dbReference>
<keyword evidence="1" id="KW-0547">Nucleotide-binding</keyword>
<evidence type="ECO:0000256" key="2">
    <source>
        <dbReference type="SAM" id="MobiDB-lite"/>
    </source>
</evidence>
<dbReference type="PROSITE" id="PS50011">
    <property type="entry name" value="PROTEIN_KINASE_DOM"/>
    <property type="match status" value="1"/>
</dbReference>
<dbReference type="InterPro" id="IPR008984">
    <property type="entry name" value="SMAD_FHA_dom_sf"/>
</dbReference>
<proteinExistence type="predicted"/>
<feature type="domain" description="FHA" evidence="3">
    <location>
        <begin position="80"/>
        <end position="125"/>
    </location>
</feature>
<dbReference type="Proteomes" id="UP001190700">
    <property type="component" value="Unassembled WGS sequence"/>
</dbReference>
<dbReference type="CDD" id="cd00060">
    <property type="entry name" value="FHA"/>
    <property type="match status" value="1"/>
</dbReference>
<dbReference type="GO" id="GO:0004672">
    <property type="term" value="F:protein kinase activity"/>
    <property type="evidence" value="ECO:0007669"/>
    <property type="project" value="InterPro"/>
</dbReference>
<dbReference type="SUPFAM" id="SSF49879">
    <property type="entry name" value="SMAD/FHA domain"/>
    <property type="match status" value="1"/>
</dbReference>
<name>A0AAE0L3X7_9CHLO</name>
<dbReference type="Gene3D" id="1.10.510.10">
    <property type="entry name" value="Transferase(Phosphotransferase) domain 1"/>
    <property type="match status" value="1"/>
</dbReference>
<dbReference type="InterPro" id="IPR000253">
    <property type="entry name" value="FHA_dom"/>
</dbReference>
<comment type="caution">
    <text evidence="5">The sequence shown here is derived from an EMBL/GenBank/DDBJ whole genome shotgun (WGS) entry which is preliminary data.</text>
</comment>
<dbReference type="AlphaFoldDB" id="A0AAE0L3X7"/>
<dbReference type="InterPro" id="IPR000719">
    <property type="entry name" value="Prot_kinase_dom"/>
</dbReference>
<dbReference type="InterPro" id="IPR017441">
    <property type="entry name" value="Protein_kinase_ATP_BS"/>
</dbReference>
<evidence type="ECO:0000256" key="1">
    <source>
        <dbReference type="PROSITE-ProRule" id="PRU10141"/>
    </source>
</evidence>
<dbReference type="PROSITE" id="PS00107">
    <property type="entry name" value="PROTEIN_KINASE_ATP"/>
    <property type="match status" value="1"/>
</dbReference>
<feature type="domain" description="Protein kinase" evidence="4">
    <location>
        <begin position="209"/>
        <end position="552"/>
    </location>
</feature>
<feature type="binding site" evidence="1">
    <location>
        <position position="241"/>
    </location>
    <ligand>
        <name>ATP</name>
        <dbReference type="ChEBI" id="CHEBI:30616"/>
    </ligand>
</feature>
<evidence type="ECO:0000313" key="6">
    <source>
        <dbReference type="Proteomes" id="UP001190700"/>
    </source>
</evidence>
<feature type="region of interest" description="Disordered" evidence="2">
    <location>
        <begin position="1"/>
        <end position="29"/>
    </location>
</feature>
<evidence type="ECO:0000259" key="4">
    <source>
        <dbReference type="PROSITE" id="PS50011"/>
    </source>
</evidence>
<feature type="compositionally biased region" description="Polar residues" evidence="2">
    <location>
        <begin position="7"/>
        <end position="16"/>
    </location>
</feature>
<dbReference type="EMBL" id="LGRX02010142">
    <property type="protein sequence ID" value="KAK3270904.1"/>
    <property type="molecule type" value="Genomic_DNA"/>
</dbReference>
<dbReference type="PROSITE" id="PS50006">
    <property type="entry name" value="FHA_DOMAIN"/>
    <property type="match status" value="1"/>
</dbReference>
<evidence type="ECO:0000259" key="3">
    <source>
        <dbReference type="PROSITE" id="PS50006"/>
    </source>
</evidence>
<sequence length="555" mass="61671">MMKASAWSASQRQTAAPRQGAKVDRKSLRVNTRSNDSDVDVSEFGFELQYDRPLWIVEKRKRFGKEESVQFFLQREGQCLTVGRDATGADEMQIPLGTVSGIHCKFEVSARGQLLLTDLNSTNGTEASVEVFGQFMLKPIKPGVATSLRGGSTVVLAEEANDAAFSILRVDPEELLEEFGDGEDGAEEEEEEEVERCFPGHVVDSAKISLDPGMVGDGSFGQVFYGTLEEPTGEVRPVVLKRSKARVEMAKESLEMELEMNHRVQERAPAACAEYIGHCEVAAGEAGRVYDGRLEEGLWLVWHFQGTSTLDDLLKQKNGFERLLKEMELETEEGGVRTEDIEMVVARRVMQSILGHCAAMHRERLVHRDIKPENSLVVPGGVRLLDLGACVDLKDGTNYDPEICVRDPLYCPPELEVIPEEAVKGWNAKGKMDQKMEKMDSLWQSYQPGSFDVYCAGVVLMQIGVRSLRTTKNARGGIKPFNNDLVNSDHDLDEWRASKNFPDSDFSVLDANQGAGWELAKLLLQKASWNGGKDEVEGGRPSAETALQHRFFTTM</sequence>